<feature type="domain" description="HTH cro/C1-type" evidence="1">
    <location>
        <begin position="11"/>
        <end position="66"/>
    </location>
</feature>
<dbReference type="SUPFAM" id="SSF47413">
    <property type="entry name" value="lambda repressor-like DNA-binding domains"/>
    <property type="match status" value="1"/>
</dbReference>
<protein>
    <submittedName>
        <fullName evidence="2">Helix-turn-helix transcriptional regulator</fullName>
    </submittedName>
</protein>
<dbReference type="Pfam" id="PF01381">
    <property type="entry name" value="HTH_3"/>
    <property type="match status" value="1"/>
</dbReference>
<dbReference type="Proteomes" id="UP000610760">
    <property type="component" value="Unassembled WGS sequence"/>
</dbReference>
<dbReference type="InterPro" id="IPR010982">
    <property type="entry name" value="Lambda_DNA-bd_dom_sf"/>
</dbReference>
<comment type="caution">
    <text evidence="2">The sequence shown here is derived from an EMBL/GenBank/DDBJ whole genome shotgun (WGS) entry which is preliminary data.</text>
</comment>
<organism evidence="2 3">
    <name type="scientific">Fumia xinanensis</name>
    <dbReference type="NCBI Taxonomy" id="2763659"/>
    <lineage>
        <taxon>Bacteria</taxon>
        <taxon>Bacillati</taxon>
        <taxon>Bacillota</taxon>
        <taxon>Clostridia</taxon>
        <taxon>Eubacteriales</taxon>
        <taxon>Oscillospiraceae</taxon>
        <taxon>Fumia</taxon>
    </lineage>
</organism>
<dbReference type="Gene3D" id="1.10.260.40">
    <property type="entry name" value="lambda repressor-like DNA-binding domains"/>
    <property type="match status" value="1"/>
</dbReference>
<accession>A0A926E2V0</accession>
<keyword evidence="3" id="KW-1185">Reference proteome</keyword>
<dbReference type="CDD" id="cd00093">
    <property type="entry name" value="HTH_XRE"/>
    <property type="match status" value="1"/>
</dbReference>
<sequence>MTLHRLIVNRIQGLCDEKGISINKMAKICGVTQSTIDNIMKGNSINPKIETIFNICNGMGLTLGEFFGTADFDALKQ</sequence>
<dbReference type="EMBL" id="JACRSV010000001">
    <property type="protein sequence ID" value="MBC8559089.1"/>
    <property type="molecule type" value="Genomic_DNA"/>
</dbReference>
<gene>
    <name evidence="2" type="ORF">H8710_03280</name>
</gene>
<dbReference type="AlphaFoldDB" id="A0A926E2V0"/>
<dbReference type="InterPro" id="IPR001387">
    <property type="entry name" value="Cro/C1-type_HTH"/>
</dbReference>
<evidence type="ECO:0000259" key="1">
    <source>
        <dbReference type="PROSITE" id="PS50943"/>
    </source>
</evidence>
<dbReference type="SMART" id="SM00530">
    <property type="entry name" value="HTH_XRE"/>
    <property type="match status" value="1"/>
</dbReference>
<proteinExistence type="predicted"/>
<name>A0A926E2V0_9FIRM</name>
<evidence type="ECO:0000313" key="2">
    <source>
        <dbReference type="EMBL" id="MBC8559089.1"/>
    </source>
</evidence>
<dbReference type="PROSITE" id="PS50943">
    <property type="entry name" value="HTH_CROC1"/>
    <property type="match status" value="1"/>
</dbReference>
<evidence type="ECO:0000313" key="3">
    <source>
        <dbReference type="Proteomes" id="UP000610760"/>
    </source>
</evidence>
<dbReference type="GO" id="GO:0003677">
    <property type="term" value="F:DNA binding"/>
    <property type="evidence" value="ECO:0007669"/>
    <property type="project" value="InterPro"/>
</dbReference>
<reference evidence="2" key="1">
    <citation type="submission" date="2020-08" db="EMBL/GenBank/DDBJ databases">
        <title>Genome public.</title>
        <authorList>
            <person name="Liu C."/>
            <person name="Sun Q."/>
        </authorList>
    </citation>
    <scope>NUCLEOTIDE SEQUENCE</scope>
    <source>
        <strain evidence="2">NSJ-33</strain>
    </source>
</reference>